<evidence type="ECO:0000259" key="5">
    <source>
        <dbReference type="PROSITE" id="PS50977"/>
    </source>
</evidence>
<comment type="caution">
    <text evidence="6">The sequence shown here is derived from an EMBL/GenBank/DDBJ whole genome shotgun (WGS) entry which is preliminary data.</text>
</comment>
<dbReference type="Pfam" id="PF00440">
    <property type="entry name" value="TetR_N"/>
    <property type="match status" value="1"/>
</dbReference>
<keyword evidence="2 4" id="KW-0238">DNA-binding</keyword>
<dbReference type="SUPFAM" id="SSF46689">
    <property type="entry name" value="Homeodomain-like"/>
    <property type="match status" value="1"/>
</dbReference>
<keyword evidence="1" id="KW-0805">Transcription regulation</keyword>
<accession>A0ABW3FF20</accession>
<organism evidence="6 7">
    <name type="scientific">Pseudahrensia aquimaris</name>
    <dbReference type="NCBI Taxonomy" id="744461"/>
    <lineage>
        <taxon>Bacteria</taxon>
        <taxon>Pseudomonadati</taxon>
        <taxon>Pseudomonadota</taxon>
        <taxon>Alphaproteobacteria</taxon>
        <taxon>Hyphomicrobiales</taxon>
        <taxon>Ahrensiaceae</taxon>
        <taxon>Pseudahrensia</taxon>
    </lineage>
</organism>
<evidence type="ECO:0000256" key="2">
    <source>
        <dbReference type="ARBA" id="ARBA00023125"/>
    </source>
</evidence>
<dbReference type="InterPro" id="IPR011075">
    <property type="entry name" value="TetR_C"/>
</dbReference>
<dbReference type="PROSITE" id="PS01081">
    <property type="entry name" value="HTH_TETR_1"/>
    <property type="match status" value="1"/>
</dbReference>
<dbReference type="SUPFAM" id="SSF48498">
    <property type="entry name" value="Tetracyclin repressor-like, C-terminal domain"/>
    <property type="match status" value="1"/>
</dbReference>
<keyword evidence="7" id="KW-1185">Reference proteome</keyword>
<dbReference type="Proteomes" id="UP001597101">
    <property type="component" value="Unassembled WGS sequence"/>
</dbReference>
<sequence length="207" mass="22599">MAKTRQFDMELVLNRALAVFRELGYEATSVDDLSEATGLGKGSLYAAFESKEGLFLHVLDFYRQKSDARFKAALENSSLVEAISDALQVFFENLTDADNCGGCLVVQAAENSEIKSRRIRRKVVAAFSEEEQAFYERLRKACSDGELSPATDVRALARFLSAQTRAMGVTARISDDPQVLKDIMSVALTTISARTSIAANTASAHAV</sequence>
<feature type="DNA-binding region" description="H-T-H motif" evidence="4">
    <location>
        <begin position="29"/>
        <end position="48"/>
    </location>
</feature>
<reference evidence="7" key="1">
    <citation type="journal article" date="2019" name="Int. J. Syst. Evol. Microbiol.">
        <title>The Global Catalogue of Microorganisms (GCM) 10K type strain sequencing project: providing services to taxonomists for standard genome sequencing and annotation.</title>
        <authorList>
            <consortium name="The Broad Institute Genomics Platform"/>
            <consortium name="The Broad Institute Genome Sequencing Center for Infectious Disease"/>
            <person name="Wu L."/>
            <person name="Ma J."/>
        </authorList>
    </citation>
    <scope>NUCLEOTIDE SEQUENCE [LARGE SCALE GENOMIC DNA]</scope>
    <source>
        <strain evidence="7">CCUG 60023</strain>
    </source>
</reference>
<dbReference type="RefSeq" id="WP_377211233.1">
    <property type="nucleotide sequence ID" value="NZ_JBHTJV010000002.1"/>
</dbReference>
<evidence type="ECO:0000313" key="7">
    <source>
        <dbReference type="Proteomes" id="UP001597101"/>
    </source>
</evidence>
<protein>
    <submittedName>
        <fullName evidence="6">TetR/AcrR family transcriptional regulator</fullName>
    </submittedName>
</protein>
<dbReference type="EMBL" id="JBHTJV010000002">
    <property type="protein sequence ID" value="MFD0915389.1"/>
    <property type="molecule type" value="Genomic_DNA"/>
</dbReference>
<evidence type="ECO:0000313" key="6">
    <source>
        <dbReference type="EMBL" id="MFD0915389.1"/>
    </source>
</evidence>
<dbReference type="InterPro" id="IPR009057">
    <property type="entry name" value="Homeodomain-like_sf"/>
</dbReference>
<keyword evidence="3" id="KW-0804">Transcription</keyword>
<dbReference type="PANTHER" id="PTHR47506">
    <property type="entry name" value="TRANSCRIPTIONAL REGULATORY PROTEIN"/>
    <property type="match status" value="1"/>
</dbReference>
<evidence type="ECO:0000256" key="4">
    <source>
        <dbReference type="PROSITE-ProRule" id="PRU00335"/>
    </source>
</evidence>
<proteinExistence type="predicted"/>
<dbReference type="Pfam" id="PF16925">
    <property type="entry name" value="TetR_C_13"/>
    <property type="match status" value="1"/>
</dbReference>
<evidence type="ECO:0000256" key="1">
    <source>
        <dbReference type="ARBA" id="ARBA00023015"/>
    </source>
</evidence>
<gene>
    <name evidence="6" type="ORF">ACFQ14_03115</name>
</gene>
<dbReference type="PANTHER" id="PTHR47506:SF1">
    <property type="entry name" value="HTH-TYPE TRANSCRIPTIONAL REGULATOR YJDC"/>
    <property type="match status" value="1"/>
</dbReference>
<dbReference type="PRINTS" id="PR00455">
    <property type="entry name" value="HTHTETR"/>
</dbReference>
<dbReference type="Gene3D" id="1.10.10.60">
    <property type="entry name" value="Homeodomain-like"/>
    <property type="match status" value="1"/>
</dbReference>
<dbReference type="PROSITE" id="PS50977">
    <property type="entry name" value="HTH_TETR_2"/>
    <property type="match status" value="1"/>
</dbReference>
<name>A0ABW3FF20_9HYPH</name>
<dbReference type="InterPro" id="IPR036271">
    <property type="entry name" value="Tet_transcr_reg_TetR-rel_C_sf"/>
</dbReference>
<feature type="domain" description="HTH tetR-type" evidence="5">
    <location>
        <begin position="6"/>
        <end position="66"/>
    </location>
</feature>
<dbReference type="InterPro" id="IPR001647">
    <property type="entry name" value="HTH_TetR"/>
</dbReference>
<evidence type="ECO:0000256" key="3">
    <source>
        <dbReference type="ARBA" id="ARBA00023163"/>
    </source>
</evidence>
<dbReference type="Gene3D" id="1.10.357.10">
    <property type="entry name" value="Tetracycline Repressor, domain 2"/>
    <property type="match status" value="1"/>
</dbReference>
<dbReference type="InterPro" id="IPR023772">
    <property type="entry name" value="DNA-bd_HTH_TetR-type_CS"/>
</dbReference>